<dbReference type="PROSITE" id="PS50089">
    <property type="entry name" value="ZF_RING_2"/>
    <property type="match status" value="1"/>
</dbReference>
<dbReference type="InterPro" id="IPR045191">
    <property type="entry name" value="MBR1/2-like"/>
</dbReference>
<evidence type="ECO:0000256" key="7">
    <source>
        <dbReference type="ARBA" id="ARBA00022833"/>
    </source>
</evidence>
<evidence type="ECO:0000256" key="8">
    <source>
        <dbReference type="PROSITE-ProRule" id="PRU00175"/>
    </source>
</evidence>
<protein>
    <recommendedName>
        <fullName evidence="2">RING-type E3 ubiquitin transferase</fullName>
        <ecNumber evidence="2">2.3.2.27</ecNumber>
    </recommendedName>
</protein>
<evidence type="ECO:0000256" key="4">
    <source>
        <dbReference type="ARBA" id="ARBA00022723"/>
    </source>
</evidence>
<dbReference type="OrthoDB" id="1160350at2759"/>
<gene>
    <name evidence="10" type="ORF">COLO4_12780</name>
</gene>
<organism evidence="10 11">
    <name type="scientific">Corchorus olitorius</name>
    <dbReference type="NCBI Taxonomy" id="93759"/>
    <lineage>
        <taxon>Eukaryota</taxon>
        <taxon>Viridiplantae</taxon>
        <taxon>Streptophyta</taxon>
        <taxon>Embryophyta</taxon>
        <taxon>Tracheophyta</taxon>
        <taxon>Spermatophyta</taxon>
        <taxon>Magnoliopsida</taxon>
        <taxon>eudicotyledons</taxon>
        <taxon>Gunneridae</taxon>
        <taxon>Pentapetalae</taxon>
        <taxon>rosids</taxon>
        <taxon>malvids</taxon>
        <taxon>Malvales</taxon>
        <taxon>Malvaceae</taxon>
        <taxon>Grewioideae</taxon>
        <taxon>Apeibeae</taxon>
        <taxon>Corchorus</taxon>
    </lineage>
</organism>
<dbReference type="AlphaFoldDB" id="A0A1R3K022"/>
<reference evidence="11" key="1">
    <citation type="submission" date="2013-09" db="EMBL/GenBank/DDBJ databases">
        <title>Corchorus olitorius genome sequencing.</title>
        <authorList>
            <person name="Alam M."/>
            <person name="Haque M.S."/>
            <person name="Islam M.S."/>
            <person name="Emdad E.M."/>
            <person name="Islam M.M."/>
            <person name="Ahmed B."/>
            <person name="Halim A."/>
            <person name="Hossen Q.M.M."/>
            <person name="Hossain M.Z."/>
            <person name="Ahmed R."/>
            <person name="Khan M.M."/>
            <person name="Islam R."/>
            <person name="Rashid M.M."/>
            <person name="Khan S.A."/>
            <person name="Rahman M.S."/>
            <person name="Alam M."/>
            <person name="Yahiya A.S."/>
            <person name="Khan M.S."/>
            <person name="Azam M.S."/>
            <person name="Haque T."/>
            <person name="Lashkar M.Z.H."/>
            <person name="Akhand A.I."/>
            <person name="Morshed G."/>
            <person name="Roy S."/>
            <person name="Uddin K.S."/>
            <person name="Rabeya T."/>
            <person name="Hossain A.S."/>
            <person name="Chowdhury A."/>
            <person name="Snigdha A.R."/>
            <person name="Mortoza M.S."/>
            <person name="Matin S.A."/>
            <person name="Hoque S.M.E."/>
            <person name="Islam M.K."/>
            <person name="Roy D.K."/>
            <person name="Haider R."/>
            <person name="Moosa M.M."/>
            <person name="Elias S.M."/>
            <person name="Hasan A.M."/>
            <person name="Jahan S."/>
            <person name="Shafiuddin M."/>
            <person name="Mahmood N."/>
            <person name="Shommy N.S."/>
        </authorList>
    </citation>
    <scope>NUCLEOTIDE SEQUENCE [LARGE SCALE GENOMIC DNA]</scope>
    <source>
        <strain evidence="11">cv. O-4</strain>
    </source>
</reference>
<evidence type="ECO:0000313" key="10">
    <source>
        <dbReference type="EMBL" id="OMP00328.1"/>
    </source>
</evidence>
<dbReference type="GO" id="GO:0008270">
    <property type="term" value="F:zinc ion binding"/>
    <property type="evidence" value="ECO:0007669"/>
    <property type="project" value="UniProtKB-KW"/>
</dbReference>
<keyword evidence="11" id="KW-1185">Reference proteome</keyword>
<dbReference type="PANTHER" id="PTHR22937">
    <property type="entry name" value="E3 UBIQUITIN-PROTEIN LIGASE RNF165"/>
    <property type="match status" value="1"/>
</dbReference>
<proteinExistence type="predicted"/>
<comment type="caution">
    <text evidence="10">The sequence shown here is derived from an EMBL/GenBank/DDBJ whole genome shotgun (WGS) entry which is preliminary data.</text>
</comment>
<feature type="domain" description="RING-type" evidence="9">
    <location>
        <begin position="337"/>
        <end position="379"/>
    </location>
</feature>
<evidence type="ECO:0000259" key="9">
    <source>
        <dbReference type="PROSITE" id="PS50089"/>
    </source>
</evidence>
<dbReference type="InterPro" id="IPR013083">
    <property type="entry name" value="Znf_RING/FYVE/PHD"/>
</dbReference>
<evidence type="ECO:0000256" key="5">
    <source>
        <dbReference type="ARBA" id="ARBA00022771"/>
    </source>
</evidence>
<dbReference type="STRING" id="93759.A0A1R3K022"/>
<dbReference type="InterPro" id="IPR001841">
    <property type="entry name" value="Znf_RING"/>
</dbReference>
<keyword evidence="7" id="KW-0862">Zinc</keyword>
<evidence type="ECO:0000256" key="2">
    <source>
        <dbReference type="ARBA" id="ARBA00012483"/>
    </source>
</evidence>
<keyword evidence="4" id="KW-0479">Metal-binding</keyword>
<dbReference type="GO" id="GO:0061630">
    <property type="term" value="F:ubiquitin protein ligase activity"/>
    <property type="evidence" value="ECO:0007669"/>
    <property type="project" value="UniProtKB-EC"/>
</dbReference>
<dbReference type="EMBL" id="AWUE01014945">
    <property type="protein sequence ID" value="OMP00328.1"/>
    <property type="molecule type" value="Genomic_DNA"/>
</dbReference>
<dbReference type="GO" id="GO:0005634">
    <property type="term" value="C:nucleus"/>
    <property type="evidence" value="ECO:0007669"/>
    <property type="project" value="TreeGrafter"/>
</dbReference>
<dbReference type="Proteomes" id="UP000187203">
    <property type="component" value="Unassembled WGS sequence"/>
</dbReference>
<keyword evidence="3" id="KW-0808">Transferase</keyword>
<comment type="catalytic activity">
    <reaction evidence="1">
        <text>S-ubiquitinyl-[E2 ubiquitin-conjugating enzyme]-L-cysteine + [acceptor protein]-L-lysine = [E2 ubiquitin-conjugating enzyme]-L-cysteine + N(6)-ubiquitinyl-[acceptor protein]-L-lysine.</text>
        <dbReference type="EC" id="2.3.2.27"/>
    </reaction>
</comment>
<dbReference type="Pfam" id="PF13639">
    <property type="entry name" value="zf-RING_2"/>
    <property type="match status" value="1"/>
</dbReference>
<evidence type="ECO:0000256" key="3">
    <source>
        <dbReference type="ARBA" id="ARBA00022679"/>
    </source>
</evidence>
<evidence type="ECO:0000256" key="6">
    <source>
        <dbReference type="ARBA" id="ARBA00022786"/>
    </source>
</evidence>
<sequence length="380" mass="43563">MASVNMLHDEEEYERQDQIGFNTCLGNNAGQLEHDLGQTSDDFADNRLPVLLDFDCYIIDSSAKEITASFNQMRDKEEGQDQIRFNTCLENNAGQLEHDLDNRLPVLFNFDCEEDGDDPQLDTLQVRDESKRGIKRKSSDEDHARQLCGDSLAGYDLSLEDLVVSPDLDYEEDGEDSQIDTLQVRDESKRGIKRLSSEDHSRQICGDVHAGNRKNLNDIATSSDVGLFSASSVLSEDDSQLMTSDQFKQEEHKYFSHRPMWTLLHPLMGYSMDNIAGFYYTKAELEVERPLMDIKLRIEQSGLSEAIVESQLRTQEYCRYKGSIVETESLDDNPELCSICLVEYKNQDKIAQLYYCEHIFHADCIKKWLVRKNLCPICRS</sequence>
<evidence type="ECO:0000256" key="1">
    <source>
        <dbReference type="ARBA" id="ARBA00000900"/>
    </source>
</evidence>
<dbReference type="SMART" id="SM00184">
    <property type="entry name" value="RING"/>
    <property type="match status" value="1"/>
</dbReference>
<dbReference type="EC" id="2.3.2.27" evidence="2"/>
<accession>A0A1R3K022</accession>
<keyword evidence="5 8" id="KW-0863">Zinc-finger</keyword>
<evidence type="ECO:0000313" key="11">
    <source>
        <dbReference type="Proteomes" id="UP000187203"/>
    </source>
</evidence>
<dbReference type="PANTHER" id="PTHR22937:SF222">
    <property type="entry name" value="RING-TYPE E3 UBIQUITIN TRANSFERASE"/>
    <property type="match status" value="1"/>
</dbReference>
<name>A0A1R3K022_9ROSI</name>
<keyword evidence="6" id="KW-0833">Ubl conjugation pathway</keyword>
<dbReference type="SUPFAM" id="SSF57850">
    <property type="entry name" value="RING/U-box"/>
    <property type="match status" value="1"/>
</dbReference>
<dbReference type="Gene3D" id="3.30.40.10">
    <property type="entry name" value="Zinc/RING finger domain, C3HC4 (zinc finger)"/>
    <property type="match status" value="1"/>
</dbReference>